<dbReference type="Gene3D" id="1.10.443.10">
    <property type="entry name" value="Intergrase catalytic core"/>
    <property type="match status" value="1"/>
</dbReference>
<dbReference type="InterPro" id="IPR011010">
    <property type="entry name" value="DNA_brk_join_enz"/>
</dbReference>
<evidence type="ECO:0000313" key="2">
    <source>
        <dbReference type="EMBL" id="CAD0352677.1"/>
    </source>
</evidence>
<dbReference type="GO" id="GO:0003677">
    <property type="term" value="F:DNA binding"/>
    <property type="evidence" value="ECO:0007669"/>
    <property type="project" value="InterPro"/>
</dbReference>
<evidence type="ECO:0000313" key="3">
    <source>
        <dbReference type="Proteomes" id="UP000515406"/>
    </source>
</evidence>
<dbReference type="EMBL" id="LR828257">
    <property type="protein sequence ID" value="CAD0352677.1"/>
    <property type="molecule type" value="Genomic_DNA"/>
</dbReference>
<keyword evidence="1" id="KW-0233">DNA recombination</keyword>
<name>A0A6V7EN38_9XANT</name>
<evidence type="ECO:0008006" key="4">
    <source>
        <dbReference type="Google" id="ProtNLM"/>
    </source>
</evidence>
<dbReference type="EMBL" id="LR828257">
    <property type="protein sequence ID" value="CAD0352671.1"/>
    <property type="molecule type" value="Genomic_DNA"/>
</dbReference>
<sequence length="186" mass="21036">MVRANQDIPCIRISDQGEHQKVKTEMSLRTVPLHPDLLALGFWDWVESREAARHKRLFPQAKADAMNGQGNWITKAFSRYLGEINKDWPKAKRGFHSLRKSMIQELQGAGCPSELRAQIVGHELDDEHHAAYSRDFTVAEKLNGLSKHSPGLNSLQYGLNVELLRNCLRADGGMKAVSFRPIRLVP</sequence>
<dbReference type="SUPFAM" id="SSF56349">
    <property type="entry name" value="DNA breaking-rejoining enzymes"/>
    <property type="match status" value="1"/>
</dbReference>
<dbReference type="InterPro" id="IPR013762">
    <property type="entry name" value="Integrase-like_cat_sf"/>
</dbReference>
<keyword evidence="3" id="KW-1185">Reference proteome</keyword>
<proteinExistence type="predicted"/>
<protein>
    <recommendedName>
        <fullName evidence="4">Integrase</fullName>
    </recommendedName>
</protein>
<organism evidence="2 3">
    <name type="scientific">Xanthomonas hortorum pv. vitians</name>
    <dbReference type="NCBI Taxonomy" id="83224"/>
    <lineage>
        <taxon>Bacteria</taxon>
        <taxon>Pseudomonadati</taxon>
        <taxon>Pseudomonadota</taxon>
        <taxon>Gammaproteobacteria</taxon>
        <taxon>Lysobacterales</taxon>
        <taxon>Lysobacteraceae</taxon>
        <taxon>Xanthomonas</taxon>
    </lineage>
</organism>
<gene>
    <name evidence="2" type="ORF">CFBP498_37700</name>
</gene>
<dbReference type="Proteomes" id="UP000515406">
    <property type="component" value="Chromosome"/>
</dbReference>
<dbReference type="GO" id="GO:0006310">
    <property type="term" value="P:DNA recombination"/>
    <property type="evidence" value="ECO:0007669"/>
    <property type="project" value="UniProtKB-KW"/>
</dbReference>
<dbReference type="GO" id="GO:0015074">
    <property type="term" value="P:DNA integration"/>
    <property type="evidence" value="ECO:0007669"/>
    <property type="project" value="InterPro"/>
</dbReference>
<dbReference type="AlphaFoldDB" id="A0A6V7EN38"/>
<evidence type="ECO:0000256" key="1">
    <source>
        <dbReference type="ARBA" id="ARBA00023172"/>
    </source>
</evidence>
<accession>A0A6V7EN38</accession>
<reference evidence="2 3" key="1">
    <citation type="submission" date="2020-07" db="EMBL/GenBank/DDBJ databases">
        <authorList>
            <person name="Pothier F. J."/>
        </authorList>
    </citation>
    <scope>NUCLEOTIDE SEQUENCE [LARGE SCALE GENOMIC DNA]</scope>
    <source>
        <strain evidence="2 3">CFBP 498</strain>
    </source>
</reference>